<dbReference type="InterPro" id="IPR021136">
    <property type="entry name" value="Flagellar_hook_control-like_C"/>
</dbReference>
<dbReference type="RefSeq" id="WP_092589739.1">
    <property type="nucleotide sequence ID" value="NZ_FMWL01000003.1"/>
</dbReference>
<evidence type="ECO:0000313" key="3">
    <source>
        <dbReference type="EMBL" id="SCZ77794.1"/>
    </source>
</evidence>
<feature type="compositionally biased region" description="Polar residues" evidence="1">
    <location>
        <begin position="244"/>
        <end position="256"/>
    </location>
</feature>
<proteinExistence type="predicted"/>
<dbReference type="CDD" id="cd17470">
    <property type="entry name" value="T3SS_Flik_C"/>
    <property type="match status" value="1"/>
</dbReference>
<name>A0A1G5RUL1_9FIRM</name>
<dbReference type="OrthoDB" id="1780022at2"/>
<dbReference type="Proteomes" id="UP000199208">
    <property type="component" value="Unassembled WGS sequence"/>
</dbReference>
<gene>
    <name evidence="3" type="ORF">SAMN03080599_00950</name>
</gene>
<evidence type="ECO:0000259" key="2">
    <source>
        <dbReference type="Pfam" id="PF02120"/>
    </source>
</evidence>
<dbReference type="AlphaFoldDB" id="A0A1G5RUL1"/>
<feature type="region of interest" description="Disordered" evidence="1">
    <location>
        <begin position="1"/>
        <end position="27"/>
    </location>
</feature>
<feature type="region of interest" description="Disordered" evidence="1">
    <location>
        <begin position="423"/>
        <end position="459"/>
    </location>
</feature>
<dbReference type="Gene3D" id="3.30.750.140">
    <property type="match status" value="1"/>
</dbReference>
<evidence type="ECO:0000256" key="1">
    <source>
        <dbReference type="SAM" id="MobiDB-lite"/>
    </source>
</evidence>
<reference evidence="3 4" key="1">
    <citation type="submission" date="2016-10" db="EMBL/GenBank/DDBJ databases">
        <authorList>
            <person name="de Groot N.N."/>
        </authorList>
    </citation>
    <scope>NUCLEOTIDE SEQUENCE [LARGE SCALE GENOMIC DNA]</scope>
    <source>
        <strain evidence="3 4">DSM 2784</strain>
    </source>
</reference>
<dbReference type="STRING" id="1120920.SAMN03080599_00950"/>
<feature type="compositionally biased region" description="Polar residues" evidence="1">
    <location>
        <begin position="448"/>
        <end position="459"/>
    </location>
</feature>
<dbReference type="InterPro" id="IPR038610">
    <property type="entry name" value="FliK-like_C_sf"/>
</dbReference>
<keyword evidence="4" id="KW-1185">Reference proteome</keyword>
<organism evidence="3 4">
    <name type="scientific">Acidaminobacter hydrogenoformans DSM 2784</name>
    <dbReference type="NCBI Taxonomy" id="1120920"/>
    <lineage>
        <taxon>Bacteria</taxon>
        <taxon>Bacillati</taxon>
        <taxon>Bacillota</taxon>
        <taxon>Clostridia</taxon>
        <taxon>Peptostreptococcales</taxon>
        <taxon>Acidaminobacteraceae</taxon>
        <taxon>Acidaminobacter</taxon>
    </lineage>
</organism>
<sequence length="472" mass="49992">MNTAAVPRGSTTHQTEKQWKSSAHKSIEATGQESMIFSGVLKQCLANPQENDSGLSDALEDRNSGSGAALSDVIHAGALGIAGSGDKTAQQSAAALHRQVKEGYFQGSVTTTAQIPGSAQMSAAIPSTTSALTLGSQTATDLMLGRTSEAGTLTSEGETAGTDFLQAMKTGKEAEKNYQAESLLAEKANPSSVTGHSKLEIETLKKFQNDAAAPHSLEASPIADATSRLKPLEAKGQKPLETETPVQNGKGLSSVASDPVRTQLGEMTLNSQPAFEAQHQAEPFLHSLAAKETVQTDFASEIKASQTEAAAIVSHLSGPLSENEVAPQAPIRTARIPEFPELIAQQAQLMKAGETKSLRLMLNPEHLGSLEIELSLKNGVLTGAISVETELAHELFQKHLPQFLSTLDSKQISTGTFEMHYHGENSGFSNHADQGSEERQSAYPVTEAETNQTYSAQTSVEQAAHKRLDLLA</sequence>
<protein>
    <submittedName>
        <fullName evidence="3">Hook-length control protein FliK</fullName>
    </submittedName>
</protein>
<feature type="region of interest" description="Disordered" evidence="1">
    <location>
        <begin position="233"/>
        <end position="256"/>
    </location>
</feature>
<evidence type="ECO:0000313" key="4">
    <source>
        <dbReference type="Proteomes" id="UP000199208"/>
    </source>
</evidence>
<accession>A0A1G5RUL1</accession>
<dbReference type="Pfam" id="PF02120">
    <property type="entry name" value="Flg_hook"/>
    <property type="match status" value="1"/>
</dbReference>
<feature type="domain" description="Flagellar hook-length control protein-like C-terminal" evidence="2">
    <location>
        <begin position="345"/>
        <end position="423"/>
    </location>
</feature>
<dbReference type="EMBL" id="FMWL01000003">
    <property type="protein sequence ID" value="SCZ77794.1"/>
    <property type="molecule type" value="Genomic_DNA"/>
</dbReference>
<feature type="compositionally biased region" description="Polar residues" evidence="1">
    <location>
        <begin position="1"/>
        <end position="13"/>
    </location>
</feature>